<sequence length="484" mass="54811">MCGLHAHYRYQYLYRWIYITQVCRRWYNVATRLPALWSQVVIPSNNQLIKLLLERSREAPLSIIYDDANVQLDKQTMETFHSALTGHLHHIRALSLTIAAEVYDAVRNAFSQPALELNTLQICTRAKECPFSQVDLDHKMMPALKVFRSSSGFRVSWEQLSRMVTLQVLDLSCDYGSDAIFMLSRVLDALAGMPLLQTLRLRGFKVLVDGSARTISLDNLAECNLASTPATCSALLQHVRTPSDLQLTIMYAAIREEDLSSLAMPLLTKLTGSTTLDSPAPLTGISVSITGPDAVALDAYPRNPNSWKIRLQIPFGVRYLDHLFKPLSPSLQSVQELNVSLRNLAEAPEIFSVAHFVWLSNFMPNVTTLRCAYWSVPNYVAGLCNMHSTPHVERTRFAWPSLKTLVLHHVPFSADGRFFYDNHNNSGYDVRCITLLREGLIKRQSFGCTMLDHLVIRMCRLKESDLKMLEGFCGEVVCEHNYRV</sequence>
<dbReference type="EMBL" id="JANHOG010001292">
    <property type="protein sequence ID" value="KAJ3539594.1"/>
    <property type="molecule type" value="Genomic_DNA"/>
</dbReference>
<organism evidence="1 2">
    <name type="scientific">Phlebia brevispora</name>
    <dbReference type="NCBI Taxonomy" id="194682"/>
    <lineage>
        <taxon>Eukaryota</taxon>
        <taxon>Fungi</taxon>
        <taxon>Dikarya</taxon>
        <taxon>Basidiomycota</taxon>
        <taxon>Agaricomycotina</taxon>
        <taxon>Agaricomycetes</taxon>
        <taxon>Polyporales</taxon>
        <taxon>Meruliaceae</taxon>
        <taxon>Phlebia</taxon>
    </lineage>
</organism>
<keyword evidence="2" id="KW-1185">Reference proteome</keyword>
<reference evidence="1" key="1">
    <citation type="submission" date="2022-07" db="EMBL/GenBank/DDBJ databases">
        <title>Genome Sequence of Phlebia brevispora.</title>
        <authorList>
            <person name="Buettner E."/>
        </authorList>
    </citation>
    <scope>NUCLEOTIDE SEQUENCE</scope>
    <source>
        <strain evidence="1">MPL23</strain>
    </source>
</reference>
<comment type="caution">
    <text evidence="1">The sequence shown here is derived from an EMBL/GenBank/DDBJ whole genome shotgun (WGS) entry which is preliminary data.</text>
</comment>
<name>A0ACC1SH09_9APHY</name>
<evidence type="ECO:0000313" key="2">
    <source>
        <dbReference type="Proteomes" id="UP001148662"/>
    </source>
</evidence>
<gene>
    <name evidence="1" type="ORF">NM688_g6342</name>
</gene>
<accession>A0ACC1SH09</accession>
<proteinExistence type="predicted"/>
<evidence type="ECO:0000313" key="1">
    <source>
        <dbReference type="EMBL" id="KAJ3539594.1"/>
    </source>
</evidence>
<protein>
    <submittedName>
        <fullName evidence="1">Uncharacterized protein</fullName>
    </submittedName>
</protein>
<dbReference type="Proteomes" id="UP001148662">
    <property type="component" value="Unassembled WGS sequence"/>
</dbReference>